<dbReference type="PANTHER" id="PTHR35510:SF1">
    <property type="entry name" value="DBH-LIKE MONOOXYGENASE"/>
    <property type="match status" value="1"/>
</dbReference>
<gene>
    <name evidence="2" type="ORF">MUK42_26647</name>
</gene>
<evidence type="ECO:0000256" key="1">
    <source>
        <dbReference type="SAM" id="MobiDB-lite"/>
    </source>
</evidence>
<evidence type="ECO:0000313" key="3">
    <source>
        <dbReference type="Proteomes" id="UP001055439"/>
    </source>
</evidence>
<sequence>REREGAGRVPNNSSYDVHGVQASFDPLRKLKRKDFEDVYDEFAEFSLSSPAPKIRRLDSELTPIVEEVEPAFTPASTQHQSQGIISADVSSMKEAMPAIPSNNEERAIVLYKPVEAPLILSSGRTNVSLQISSDLIHGLRSHIFKPGNQSFDEKDEETDVDSSCFAVVPWVPSEAAMTVHRSGGYKSQSKLPQEPMASAEAEAESMEVEEAREQTVTYGENGEGFQQWWQHCMTRLLPTISSPMMWSW</sequence>
<keyword evidence="3" id="KW-1185">Reference proteome</keyword>
<dbReference type="PANTHER" id="PTHR35510">
    <property type="entry name" value="DBH-LIKE MONOOXYGENASE"/>
    <property type="match status" value="1"/>
</dbReference>
<accession>A0A9E7F2V6</accession>
<name>A0A9E7F2V6_9LILI</name>
<proteinExistence type="predicted"/>
<organism evidence="2 3">
    <name type="scientific">Musa troglodytarum</name>
    <name type="common">fe'i banana</name>
    <dbReference type="NCBI Taxonomy" id="320322"/>
    <lineage>
        <taxon>Eukaryota</taxon>
        <taxon>Viridiplantae</taxon>
        <taxon>Streptophyta</taxon>
        <taxon>Embryophyta</taxon>
        <taxon>Tracheophyta</taxon>
        <taxon>Spermatophyta</taxon>
        <taxon>Magnoliopsida</taxon>
        <taxon>Liliopsida</taxon>
        <taxon>Zingiberales</taxon>
        <taxon>Musaceae</taxon>
        <taxon>Musa</taxon>
    </lineage>
</organism>
<reference evidence="2" key="1">
    <citation type="submission" date="2022-05" db="EMBL/GenBank/DDBJ databases">
        <title>The Musa troglodytarum L. genome provides insights into the mechanism of non-climacteric behaviour and enrichment of carotenoids.</title>
        <authorList>
            <person name="Wang J."/>
        </authorList>
    </citation>
    <scope>NUCLEOTIDE SEQUENCE</scope>
    <source>
        <tissue evidence="2">Leaf</tissue>
    </source>
</reference>
<evidence type="ECO:0000313" key="2">
    <source>
        <dbReference type="EMBL" id="URD86607.1"/>
    </source>
</evidence>
<feature type="non-terminal residue" evidence="2">
    <location>
        <position position="1"/>
    </location>
</feature>
<dbReference type="Proteomes" id="UP001055439">
    <property type="component" value="Chromosome 2"/>
</dbReference>
<dbReference type="EMBL" id="CP097504">
    <property type="protein sequence ID" value="URD86607.1"/>
    <property type="molecule type" value="Genomic_DNA"/>
</dbReference>
<feature type="region of interest" description="Disordered" evidence="1">
    <location>
        <begin position="185"/>
        <end position="205"/>
    </location>
</feature>
<protein>
    <submittedName>
        <fullName evidence="2">Uncharacterized protein</fullName>
    </submittedName>
</protein>
<dbReference type="AlphaFoldDB" id="A0A9E7F2V6"/>
<dbReference type="OrthoDB" id="1937743at2759"/>